<proteinExistence type="predicted"/>
<evidence type="ECO:0000259" key="2">
    <source>
        <dbReference type="Pfam" id="PF04056"/>
    </source>
</evidence>
<sequence>MNNGAGRRINGGVEEDDDEDDVNGDLDAWERTYTDERSWESLQEDESGMFRPIEALTTRHFIIHSITGAFVPFHPLLLGYKRAASEMDFRPSRIAVIAKQISVVVLSLINALMKKLECSADSSLQNALDLVGGYLNHIPSYGHREVLLLYSALSACDPGDIMETIQKYRKSKIRCSVIGLAAEMFICKHLCQETGGTYSVSLDEETKPGLPSCARSANGTSAWTVTFTFTRFCTIALVVIASGIPKQPLQMKISNYFCCGNFHGFVALISKKPWLSPPLLDRNTPLPTTRFGLVMEVNMKELLNKEEMTIAYSQA</sequence>
<name>A0A6A2ZPY7_HIBSY</name>
<dbReference type="GO" id="GO:0006357">
    <property type="term" value="P:regulation of transcription by RNA polymerase II"/>
    <property type="evidence" value="ECO:0007669"/>
    <property type="project" value="TreeGrafter"/>
</dbReference>
<accession>A0A6A2ZPY7</accession>
<feature type="compositionally biased region" description="Acidic residues" evidence="1">
    <location>
        <begin position="13"/>
        <end position="24"/>
    </location>
</feature>
<keyword evidence="4" id="KW-1185">Reference proteome</keyword>
<dbReference type="Pfam" id="PF04056">
    <property type="entry name" value="Ssl1"/>
    <property type="match status" value="1"/>
</dbReference>
<feature type="domain" description="Ssl1-like" evidence="2">
    <location>
        <begin position="108"/>
        <end position="205"/>
    </location>
</feature>
<dbReference type="EMBL" id="VEPZ02001124">
    <property type="protein sequence ID" value="KAE8692965.1"/>
    <property type="molecule type" value="Genomic_DNA"/>
</dbReference>
<dbReference type="Gene3D" id="3.40.50.410">
    <property type="entry name" value="von Willebrand factor, type A domain"/>
    <property type="match status" value="1"/>
</dbReference>
<evidence type="ECO:0000313" key="3">
    <source>
        <dbReference type="EMBL" id="KAE8692965.1"/>
    </source>
</evidence>
<dbReference type="PANTHER" id="PTHR12695:SF2">
    <property type="entry name" value="GENERAL TRANSCRIPTION FACTOR IIH SUBUNIT 2-RELATED"/>
    <property type="match status" value="1"/>
</dbReference>
<gene>
    <name evidence="3" type="ORF">F3Y22_tig00110819pilonHSYRG00071</name>
</gene>
<dbReference type="AlphaFoldDB" id="A0A6A2ZPY7"/>
<feature type="region of interest" description="Disordered" evidence="1">
    <location>
        <begin position="1"/>
        <end position="25"/>
    </location>
</feature>
<evidence type="ECO:0000256" key="1">
    <source>
        <dbReference type="SAM" id="MobiDB-lite"/>
    </source>
</evidence>
<dbReference type="PANTHER" id="PTHR12695">
    <property type="entry name" value="GENERAL TRANSCRIPTION FACTOR IIH SUBUNIT 2"/>
    <property type="match status" value="1"/>
</dbReference>
<dbReference type="GO" id="GO:0006289">
    <property type="term" value="P:nucleotide-excision repair"/>
    <property type="evidence" value="ECO:0007669"/>
    <property type="project" value="TreeGrafter"/>
</dbReference>
<dbReference type="Proteomes" id="UP000436088">
    <property type="component" value="Unassembled WGS sequence"/>
</dbReference>
<dbReference type="GO" id="GO:0005675">
    <property type="term" value="C:transcription factor TFIIH holo complex"/>
    <property type="evidence" value="ECO:0007669"/>
    <property type="project" value="TreeGrafter"/>
</dbReference>
<evidence type="ECO:0000313" key="4">
    <source>
        <dbReference type="Proteomes" id="UP000436088"/>
    </source>
</evidence>
<reference evidence="3" key="1">
    <citation type="submission" date="2019-09" db="EMBL/GenBank/DDBJ databases">
        <title>Draft genome information of white flower Hibiscus syriacus.</title>
        <authorList>
            <person name="Kim Y.-M."/>
        </authorList>
    </citation>
    <scope>NUCLEOTIDE SEQUENCE [LARGE SCALE GENOMIC DNA]</scope>
    <source>
        <strain evidence="3">YM2019G1</strain>
    </source>
</reference>
<protein>
    <submittedName>
        <fullName evidence="3">Protein arv1-like protein isoform X1</fullName>
    </submittedName>
</protein>
<dbReference type="InterPro" id="IPR036465">
    <property type="entry name" value="vWFA_dom_sf"/>
</dbReference>
<organism evidence="3 4">
    <name type="scientific">Hibiscus syriacus</name>
    <name type="common">Rose of Sharon</name>
    <dbReference type="NCBI Taxonomy" id="106335"/>
    <lineage>
        <taxon>Eukaryota</taxon>
        <taxon>Viridiplantae</taxon>
        <taxon>Streptophyta</taxon>
        <taxon>Embryophyta</taxon>
        <taxon>Tracheophyta</taxon>
        <taxon>Spermatophyta</taxon>
        <taxon>Magnoliopsida</taxon>
        <taxon>eudicotyledons</taxon>
        <taxon>Gunneridae</taxon>
        <taxon>Pentapetalae</taxon>
        <taxon>rosids</taxon>
        <taxon>malvids</taxon>
        <taxon>Malvales</taxon>
        <taxon>Malvaceae</taxon>
        <taxon>Malvoideae</taxon>
        <taxon>Hibiscus</taxon>
    </lineage>
</organism>
<comment type="caution">
    <text evidence="3">The sequence shown here is derived from an EMBL/GenBank/DDBJ whole genome shotgun (WGS) entry which is preliminary data.</text>
</comment>
<dbReference type="InterPro" id="IPR007198">
    <property type="entry name" value="Ssl1-like"/>
</dbReference>